<evidence type="ECO:0000259" key="5">
    <source>
        <dbReference type="PROSITE" id="PS50160"/>
    </source>
</evidence>
<dbReference type="GO" id="GO:0006310">
    <property type="term" value="P:DNA recombination"/>
    <property type="evidence" value="ECO:0007669"/>
    <property type="project" value="InterPro"/>
</dbReference>
<dbReference type="CDD" id="cd07971">
    <property type="entry name" value="OBF_DNA_ligase_LigD"/>
    <property type="match status" value="1"/>
</dbReference>
<dbReference type="InterPro" id="IPR012310">
    <property type="entry name" value="DNA_ligase_ATP-dep_cent"/>
</dbReference>
<dbReference type="Gene3D" id="2.40.50.140">
    <property type="entry name" value="Nucleic acid-binding proteins"/>
    <property type="match status" value="1"/>
</dbReference>
<dbReference type="Gene3D" id="3.30.470.30">
    <property type="entry name" value="DNA ligase/mRNA capping enzyme"/>
    <property type="match status" value="1"/>
</dbReference>
<dbReference type="GO" id="GO:0005524">
    <property type="term" value="F:ATP binding"/>
    <property type="evidence" value="ECO:0007669"/>
    <property type="project" value="InterPro"/>
</dbReference>
<dbReference type="PANTHER" id="PTHR45674:SF4">
    <property type="entry name" value="DNA LIGASE 1"/>
    <property type="match status" value="1"/>
</dbReference>
<reference evidence="6 7" key="1">
    <citation type="submission" date="2020-08" db="EMBL/GenBank/DDBJ databases">
        <title>Genomic Encyclopedia of Type Strains, Phase III (KMG-III): the genomes of soil and plant-associated and newly described type strains.</title>
        <authorList>
            <person name="Whitman W."/>
        </authorList>
    </citation>
    <scope>NUCLEOTIDE SEQUENCE [LARGE SCALE GENOMIC DNA]</scope>
    <source>
        <strain evidence="6 7">CECT 8577</strain>
    </source>
</reference>
<dbReference type="AlphaFoldDB" id="A0A839S616"/>
<dbReference type="InterPro" id="IPR050191">
    <property type="entry name" value="ATP-dep_DNA_ligase"/>
</dbReference>
<dbReference type="CDD" id="cd07906">
    <property type="entry name" value="Adenylation_DNA_ligase_LigD_LigC"/>
    <property type="match status" value="1"/>
</dbReference>
<evidence type="ECO:0000313" key="7">
    <source>
        <dbReference type="Proteomes" id="UP000550714"/>
    </source>
</evidence>
<dbReference type="PROSITE" id="PS50160">
    <property type="entry name" value="DNA_LIGASE_A3"/>
    <property type="match status" value="1"/>
</dbReference>
<comment type="similarity">
    <text evidence="1">Belongs to the ATP-dependent DNA ligase family.</text>
</comment>
<comment type="catalytic activity">
    <reaction evidence="4">
        <text>ATP + (deoxyribonucleotide)n-3'-hydroxyl + 5'-phospho-(deoxyribonucleotide)m = (deoxyribonucleotide)n+m + AMP + diphosphate.</text>
        <dbReference type="EC" id="6.5.1.1"/>
    </reaction>
</comment>
<name>A0A839S616_9PSEU</name>
<dbReference type="InterPro" id="IPR012309">
    <property type="entry name" value="DNA_ligase_ATP-dep_C"/>
</dbReference>
<dbReference type="PROSITE" id="PS00697">
    <property type="entry name" value="DNA_LIGASE_A1"/>
    <property type="match status" value="1"/>
</dbReference>
<evidence type="ECO:0000256" key="3">
    <source>
        <dbReference type="ARBA" id="ARBA00022598"/>
    </source>
</evidence>
<dbReference type="InterPro" id="IPR016059">
    <property type="entry name" value="DNA_ligase_ATP-dep_CS"/>
</dbReference>
<gene>
    <name evidence="6" type="ORF">FHS23_004585</name>
</gene>
<dbReference type="InterPro" id="IPR012340">
    <property type="entry name" value="NA-bd_OB-fold"/>
</dbReference>
<dbReference type="Gene3D" id="3.30.1490.70">
    <property type="match status" value="1"/>
</dbReference>
<dbReference type="NCBIfam" id="TIGR02779">
    <property type="entry name" value="NHEJ_ligase_lig"/>
    <property type="match status" value="1"/>
</dbReference>
<dbReference type="Proteomes" id="UP000550714">
    <property type="component" value="Unassembled WGS sequence"/>
</dbReference>
<evidence type="ECO:0000256" key="1">
    <source>
        <dbReference type="ARBA" id="ARBA00007572"/>
    </source>
</evidence>
<evidence type="ECO:0000256" key="4">
    <source>
        <dbReference type="ARBA" id="ARBA00034003"/>
    </source>
</evidence>
<keyword evidence="7" id="KW-1185">Reference proteome</keyword>
<dbReference type="InterPro" id="IPR014146">
    <property type="entry name" value="LigD_ligase_dom"/>
</dbReference>
<dbReference type="Pfam" id="PF01068">
    <property type="entry name" value="DNA_ligase_A_M"/>
    <property type="match status" value="1"/>
</dbReference>
<evidence type="ECO:0000313" key="6">
    <source>
        <dbReference type="EMBL" id="MBB3053531.1"/>
    </source>
</evidence>
<accession>A0A839S616</accession>
<dbReference type="Pfam" id="PF04679">
    <property type="entry name" value="DNA_ligase_A_C"/>
    <property type="match status" value="1"/>
</dbReference>
<dbReference type="EC" id="6.5.1.1" evidence="2"/>
<dbReference type="SUPFAM" id="SSF50249">
    <property type="entry name" value="Nucleic acid-binding proteins"/>
    <property type="match status" value="1"/>
</dbReference>
<sequence>MAASGEPLPPMLATSGDPPAGPGWAFEWKWDGVRAIVAAEAGGVQAWSRNLRPVLETYPELRQLGELVDRPVMVDGELVTLDTEGRPDFGRLQSRMHVQRPTTELLASTPVAFYVFDLLADRDADLTGLTYLERRERLAALGLAREPWLRTPPHYTDMAGGELLAIAGEHGLEGVVAKRLQSRYLPGRRSRDWIKTPLRQAQEVVIGGWVPGQGRRSGALGSLLLGVHDAQGALRYSGHVGTGFTDTALAQLQEQLERIETAVSPFAGAVPREYTRHARWVEPVLVGEVEHRQWTADGRLRHPSWRGLRPDRNPGEVVRV</sequence>
<proteinExistence type="inferred from homology"/>
<dbReference type="EMBL" id="JACHWU010000011">
    <property type="protein sequence ID" value="MBB3053531.1"/>
    <property type="molecule type" value="Genomic_DNA"/>
</dbReference>
<evidence type="ECO:0000256" key="2">
    <source>
        <dbReference type="ARBA" id="ARBA00012727"/>
    </source>
</evidence>
<dbReference type="GO" id="GO:0006281">
    <property type="term" value="P:DNA repair"/>
    <property type="evidence" value="ECO:0007669"/>
    <property type="project" value="InterPro"/>
</dbReference>
<keyword evidence="3 6" id="KW-0436">Ligase</keyword>
<organism evidence="6 7">
    <name type="scientific">Prauserella isguenensis</name>
    <dbReference type="NCBI Taxonomy" id="1470180"/>
    <lineage>
        <taxon>Bacteria</taxon>
        <taxon>Bacillati</taxon>
        <taxon>Actinomycetota</taxon>
        <taxon>Actinomycetes</taxon>
        <taxon>Pseudonocardiales</taxon>
        <taxon>Pseudonocardiaceae</taxon>
        <taxon>Prauserella</taxon>
    </lineage>
</organism>
<comment type="caution">
    <text evidence="6">The sequence shown here is derived from an EMBL/GenBank/DDBJ whole genome shotgun (WGS) entry which is preliminary data.</text>
</comment>
<dbReference type="SUPFAM" id="SSF56091">
    <property type="entry name" value="DNA ligase/mRNA capping enzyme, catalytic domain"/>
    <property type="match status" value="1"/>
</dbReference>
<feature type="domain" description="ATP-dependent DNA ligase family profile" evidence="5">
    <location>
        <begin position="104"/>
        <end position="229"/>
    </location>
</feature>
<protein>
    <recommendedName>
        <fullName evidence="2">DNA ligase (ATP)</fullName>
        <ecNumber evidence="2">6.5.1.1</ecNumber>
    </recommendedName>
</protein>
<dbReference type="PANTHER" id="PTHR45674">
    <property type="entry name" value="DNA LIGASE 1/3 FAMILY MEMBER"/>
    <property type="match status" value="1"/>
</dbReference>
<dbReference type="GO" id="GO:0003910">
    <property type="term" value="F:DNA ligase (ATP) activity"/>
    <property type="evidence" value="ECO:0007669"/>
    <property type="project" value="UniProtKB-EC"/>
</dbReference>